<protein>
    <submittedName>
        <fullName evidence="1">Uncharacterized protein</fullName>
    </submittedName>
</protein>
<evidence type="ECO:0000313" key="1">
    <source>
        <dbReference type="EMBL" id="VVV00326.1"/>
    </source>
</evidence>
<proteinExistence type="predicted"/>
<sequence>MKKKSFLLFFFSVFCLSLSLAKTPSVVTEENCMMYSDSNVLIDTGDNWKYDDSGIDLGTTWKDPDFNDESWASGNAKFGYGDGNEVTTLDYGPDASNKYPTYYFRKTINVADVSLIQSLIFESLYDDGIIVYVNGQEAFRLNMPATGVTYYTYASSTIDGSDENDYDINYTSNLLQDGDNVIAVELHQRGPSSSDTGFDMKLSYETTPSNFLIEEESSWLYNDSGVDLGTTWKDLNFNDASWDQGNAILGYGDGIENTTLDYGSDSSNKYPTYYFRKHITIEDASFIGNLNFSTQKDDGVVVYVNGQEVFRLNMPEGAIDYNTYASTAVGGSDESTWHQNQVANLLQNGGNVIAVELHQASAGSSDLRFDMTLEYDLAPLAPIDFPLPKQTEWNYLDTGVSLDEEAWNEPGYDYSSWSRGEGTLGYGDPVMTQISYGPDASDKYITTYFVREMEVDLSEMTDMVEFGIRRDDGAVVYVNGEEVFRDNMPEGDIDYQTHSAEIISGSDEIDYQLHYVPKTAFQAGVNIIAVEVHNRDGQSSDMRFDMYIKNQESIEFDCDEPHVGCFTSITPTGQTPNLIIPEEHRFQLIFKQGDAYLDGSGNVPGNNDFTAYIPIDGSSENGYLSVNHENTPGGVSIVDLHLNTDNHLWEVDYSQPVDLYNNALATTTRNCSGGITPWGTVVTAEESTNNGDENGDGYKDVGWLVEIDPETAEVMDYGNGQEKLWAMGRMKHENVVISPDATTAYYGEDGGTHCVYKYVMDTPGDLTAGTVYVLKLDLPLSGNEPNSITAQWIEVPNDTQAERNNLNETAATLGGTNFNGVEDCEIHPITGQVYFTSKGKGRTYRFTDLGNSVTDFETFVGGMSYEITTANGTFTEDWGGGNDNLAFDDKGNLWVLQDGGNNYIWVVRPDHTQANPKVELFASMPNGSEPTGLTFSPDFKYGFFSVQHPSGNNEPQQDATFNDVTINASSTVVFSLNENLGIQAPVTDFVADQVQIQQGETVTFTNLSTNNPDTWNWTFEGGDPATSTEENPTVTYTADGLFNVKLETSNVAGNSEMEKSEYIQVETLSVDNALKGKVAVYPNPTSGEVYIEVKDASTENISVEVFDLLGRRVKNLSNTKLVNGKINLNLSESIQAHQMLIIQVDVAGKSGRYKVLTNQ</sequence>
<accession>A0AC61Y742</accession>
<name>A0AC61Y742_9FLAO</name>
<gene>
    <name evidence="1" type="ORF">FVB9532_01595</name>
</gene>
<comment type="caution">
    <text evidence="1">The sequence shown here is derived from an EMBL/GenBank/DDBJ whole genome shotgun (WGS) entry which is preliminary data.</text>
</comment>
<dbReference type="EMBL" id="CABVMM010000005">
    <property type="protein sequence ID" value="VVV00326.1"/>
    <property type="molecule type" value="Genomic_DNA"/>
</dbReference>
<reference evidence="1" key="1">
    <citation type="submission" date="2019-09" db="EMBL/GenBank/DDBJ databases">
        <authorList>
            <person name="Rodrigo-Torres L."/>
            <person name="Arahal R. D."/>
            <person name="Lucena T."/>
        </authorList>
    </citation>
    <scope>NUCLEOTIDE SEQUENCE</scope>
    <source>
        <strain evidence="1">ISS653</strain>
    </source>
</reference>
<dbReference type="Proteomes" id="UP000356253">
    <property type="component" value="Unassembled WGS sequence"/>
</dbReference>
<evidence type="ECO:0000313" key="2">
    <source>
        <dbReference type="Proteomes" id="UP000356253"/>
    </source>
</evidence>
<organism evidence="1 2">
    <name type="scientific">Mesonia oceanica</name>
    <dbReference type="NCBI Taxonomy" id="2687242"/>
    <lineage>
        <taxon>Bacteria</taxon>
        <taxon>Pseudomonadati</taxon>
        <taxon>Bacteroidota</taxon>
        <taxon>Flavobacteriia</taxon>
        <taxon>Flavobacteriales</taxon>
        <taxon>Flavobacteriaceae</taxon>
        <taxon>Mesonia</taxon>
    </lineage>
</organism>
<keyword evidence="2" id="KW-1185">Reference proteome</keyword>